<dbReference type="Pfam" id="PF00515">
    <property type="entry name" value="TPR_1"/>
    <property type="match status" value="1"/>
</dbReference>
<dbReference type="SUPFAM" id="SSF53474">
    <property type="entry name" value="alpha/beta-Hydrolases"/>
    <property type="match status" value="1"/>
</dbReference>
<dbReference type="EMBL" id="JAABOO010000001">
    <property type="protein sequence ID" value="NER12619.1"/>
    <property type="molecule type" value="Genomic_DNA"/>
</dbReference>
<keyword evidence="6" id="KW-1185">Reference proteome</keyword>
<dbReference type="SMART" id="SM00028">
    <property type="entry name" value="TPR"/>
    <property type="match status" value="1"/>
</dbReference>
<dbReference type="InterPro" id="IPR029058">
    <property type="entry name" value="AB_hydrolase_fold"/>
</dbReference>
<evidence type="ECO:0000256" key="3">
    <source>
        <dbReference type="PROSITE-ProRule" id="PRU00339"/>
    </source>
</evidence>
<keyword evidence="4" id="KW-0732">Signal</keyword>
<organism evidence="5 6">
    <name type="scientific">Leptobacterium flavescens</name>
    <dbReference type="NCBI Taxonomy" id="472055"/>
    <lineage>
        <taxon>Bacteria</taxon>
        <taxon>Pseudomonadati</taxon>
        <taxon>Bacteroidota</taxon>
        <taxon>Flavobacteriia</taxon>
        <taxon>Flavobacteriales</taxon>
        <taxon>Flavobacteriaceae</taxon>
        <taxon>Leptobacterium</taxon>
    </lineage>
</organism>
<dbReference type="InterPro" id="IPR011990">
    <property type="entry name" value="TPR-like_helical_dom_sf"/>
</dbReference>
<dbReference type="RefSeq" id="WP_163605633.1">
    <property type="nucleotide sequence ID" value="NZ_JAABOO010000001.1"/>
</dbReference>
<proteinExistence type="inferred from homology"/>
<reference evidence="5 6" key="1">
    <citation type="submission" date="2020-01" db="EMBL/GenBank/DDBJ databases">
        <title>Leptobacterium flavescens.</title>
        <authorList>
            <person name="Wang G."/>
        </authorList>
    </citation>
    <scope>NUCLEOTIDE SEQUENCE [LARGE SCALE GENOMIC DNA]</scope>
    <source>
        <strain evidence="5 6">KCTC 22160</strain>
    </source>
</reference>
<dbReference type="InterPro" id="IPR019734">
    <property type="entry name" value="TPR_rpt"/>
</dbReference>
<dbReference type="Proteomes" id="UP000468581">
    <property type="component" value="Unassembled WGS sequence"/>
</dbReference>
<evidence type="ECO:0000256" key="4">
    <source>
        <dbReference type="SAM" id="SignalP"/>
    </source>
</evidence>
<keyword evidence="3" id="KW-0802">TPR repeat</keyword>
<dbReference type="PROSITE" id="PS50293">
    <property type="entry name" value="TPR_REGION"/>
    <property type="match status" value="1"/>
</dbReference>
<dbReference type="InterPro" id="IPR052558">
    <property type="entry name" value="Siderophore_Hydrolase_D"/>
</dbReference>
<dbReference type="SUPFAM" id="SSF48452">
    <property type="entry name" value="TPR-like"/>
    <property type="match status" value="1"/>
</dbReference>
<dbReference type="Pfam" id="PF00756">
    <property type="entry name" value="Esterase"/>
    <property type="match status" value="1"/>
</dbReference>
<evidence type="ECO:0000256" key="1">
    <source>
        <dbReference type="ARBA" id="ARBA00005622"/>
    </source>
</evidence>
<comment type="similarity">
    <text evidence="1">Belongs to the esterase D family.</text>
</comment>
<dbReference type="PANTHER" id="PTHR40841:SF2">
    <property type="entry name" value="SIDEROPHORE-DEGRADING ESTERASE (EUROFUNG)"/>
    <property type="match status" value="1"/>
</dbReference>
<feature type="signal peptide" evidence="4">
    <location>
        <begin position="1"/>
        <end position="22"/>
    </location>
</feature>
<evidence type="ECO:0000313" key="5">
    <source>
        <dbReference type="EMBL" id="NER12619.1"/>
    </source>
</evidence>
<dbReference type="AlphaFoldDB" id="A0A6P0UL61"/>
<keyword evidence="2" id="KW-0378">Hydrolase</keyword>
<comment type="caution">
    <text evidence="5">The sequence shown here is derived from an EMBL/GenBank/DDBJ whole genome shotgun (WGS) entry which is preliminary data.</text>
</comment>
<dbReference type="Gene3D" id="1.25.40.10">
    <property type="entry name" value="Tetratricopeptide repeat domain"/>
    <property type="match status" value="1"/>
</dbReference>
<evidence type="ECO:0000313" key="6">
    <source>
        <dbReference type="Proteomes" id="UP000468581"/>
    </source>
</evidence>
<gene>
    <name evidence="5" type="ORF">GWK08_04145</name>
</gene>
<dbReference type="GO" id="GO:0016788">
    <property type="term" value="F:hydrolase activity, acting on ester bonds"/>
    <property type="evidence" value="ECO:0007669"/>
    <property type="project" value="TreeGrafter"/>
</dbReference>
<dbReference type="Gene3D" id="3.40.50.1820">
    <property type="entry name" value="alpha/beta hydrolase"/>
    <property type="match status" value="1"/>
</dbReference>
<accession>A0A6P0UL61</accession>
<protein>
    <submittedName>
        <fullName evidence="5">Tetratricopeptide repeat protein</fullName>
    </submittedName>
</protein>
<name>A0A6P0UL61_9FLAO</name>
<dbReference type="PANTHER" id="PTHR40841">
    <property type="entry name" value="SIDEROPHORE TRIACETYLFUSARININE C ESTERASE"/>
    <property type="match status" value="1"/>
</dbReference>
<feature type="repeat" description="TPR" evidence="3">
    <location>
        <begin position="352"/>
        <end position="385"/>
    </location>
</feature>
<sequence>MKQRTFLLFILSLIIFSSTSIAQNSTDIVIGKKLTIKSEVLNSDREIRIYLPESYNYNNYTKYPVLYLLDGRKFFHPFTGAVAQLSSDASPQIPEMIVVGITSQDRVRDSSPTNSLIGYTGKEERGLEVSGGADNFLRFIREELIPYIDSNYKTNSYRMLAGYSFTGLPVLHSLFTHPENFNSYLVIDFSAWWDNEVSLKNASAFLKDYKGPKKDVFMATVDRVLNTVYTEKQNPGWTFIQEFERNRPEQIGFGYKKFGYKQENHHSMPLVSFIEGLKYIFRGYMINYDEMYTDPSRIKPKFEKLSERLGYDTFLSEGLVSFFGYQFLYAHPDIEKAIFYFNYNTENYPMSSSAWSNLARAYNVKGDKKKALEYYQKAVALNPKNTEAQKQLDILKK</sequence>
<evidence type="ECO:0000256" key="2">
    <source>
        <dbReference type="ARBA" id="ARBA00022801"/>
    </source>
</evidence>
<feature type="chain" id="PRO_5026922965" evidence="4">
    <location>
        <begin position="23"/>
        <end position="397"/>
    </location>
</feature>
<dbReference type="InterPro" id="IPR000801">
    <property type="entry name" value="Esterase-like"/>
</dbReference>
<dbReference type="PROSITE" id="PS50005">
    <property type="entry name" value="TPR"/>
    <property type="match status" value="1"/>
</dbReference>